<dbReference type="Gene3D" id="2.60.40.420">
    <property type="entry name" value="Cupredoxins - blue copper proteins"/>
    <property type="match status" value="1"/>
</dbReference>
<protein>
    <submittedName>
        <fullName evidence="1">Unannotated protein</fullName>
    </submittedName>
</protein>
<dbReference type="InterPro" id="IPR008972">
    <property type="entry name" value="Cupredoxin"/>
</dbReference>
<gene>
    <name evidence="1" type="ORF">UFOPK3522_00792</name>
</gene>
<dbReference type="SUPFAM" id="SSF49503">
    <property type="entry name" value="Cupredoxins"/>
    <property type="match status" value="1"/>
</dbReference>
<proteinExistence type="predicted"/>
<name>A0A6J5ZR36_9ZZZZ</name>
<sequence length="108" mass="11159">MTRKLTLIAAVLAVALSAAAGSALANGGAHAAGSKTISVRDSFFSPKSLTVSKGTTLRFVWAGRLPHNIVGPGTNIGARVRGSVSVRARSGSYICTIHRGMKVSVRVR</sequence>
<organism evidence="1">
    <name type="scientific">freshwater metagenome</name>
    <dbReference type="NCBI Taxonomy" id="449393"/>
    <lineage>
        <taxon>unclassified sequences</taxon>
        <taxon>metagenomes</taxon>
        <taxon>ecological metagenomes</taxon>
    </lineage>
</organism>
<reference evidence="1" key="1">
    <citation type="submission" date="2020-05" db="EMBL/GenBank/DDBJ databases">
        <authorList>
            <person name="Chiriac C."/>
            <person name="Salcher M."/>
            <person name="Ghai R."/>
            <person name="Kavagutti S V."/>
        </authorList>
    </citation>
    <scope>NUCLEOTIDE SEQUENCE</scope>
</reference>
<evidence type="ECO:0000313" key="1">
    <source>
        <dbReference type="EMBL" id="CAB4343090.1"/>
    </source>
</evidence>
<dbReference type="AlphaFoldDB" id="A0A6J5ZR36"/>
<accession>A0A6J5ZR36</accession>
<dbReference type="EMBL" id="CAESAO010000055">
    <property type="protein sequence ID" value="CAB4343090.1"/>
    <property type="molecule type" value="Genomic_DNA"/>
</dbReference>